<dbReference type="Pfam" id="PF02889">
    <property type="entry name" value="Sec63"/>
    <property type="match status" value="1"/>
</dbReference>
<dbReference type="Proteomes" id="UP000626092">
    <property type="component" value="Unassembled WGS sequence"/>
</dbReference>
<dbReference type="GO" id="GO:0043138">
    <property type="term" value="F:3'-5' DNA helicase activity"/>
    <property type="evidence" value="ECO:0007669"/>
    <property type="project" value="UniProtKB-EC"/>
</dbReference>
<organism evidence="3 4">
    <name type="scientific">Rhododendron simsii</name>
    <name type="common">Sims's rhododendron</name>
    <dbReference type="NCBI Taxonomy" id="118357"/>
    <lineage>
        <taxon>Eukaryota</taxon>
        <taxon>Viridiplantae</taxon>
        <taxon>Streptophyta</taxon>
        <taxon>Embryophyta</taxon>
        <taxon>Tracheophyta</taxon>
        <taxon>Spermatophyta</taxon>
        <taxon>Magnoliopsida</taxon>
        <taxon>eudicotyledons</taxon>
        <taxon>Gunneridae</taxon>
        <taxon>Pentapetalae</taxon>
        <taxon>asterids</taxon>
        <taxon>Ericales</taxon>
        <taxon>Ericaceae</taxon>
        <taxon>Ericoideae</taxon>
        <taxon>Rhodoreae</taxon>
        <taxon>Rhododendron</taxon>
    </lineage>
</organism>
<dbReference type="InterPro" id="IPR011545">
    <property type="entry name" value="DEAD/DEAH_box_helicase_dom"/>
</dbReference>
<dbReference type="PANTHER" id="PTHR47835:SF3">
    <property type="entry name" value="HELICASE FOR MEIOSIS 1"/>
    <property type="match status" value="1"/>
</dbReference>
<dbReference type="Pfam" id="PF00270">
    <property type="entry name" value="DEAD"/>
    <property type="match status" value="1"/>
</dbReference>
<keyword evidence="4" id="KW-1185">Reference proteome</keyword>
<dbReference type="SUPFAM" id="SSF158702">
    <property type="entry name" value="Sec63 N-terminal domain-like"/>
    <property type="match status" value="1"/>
</dbReference>
<dbReference type="Gene3D" id="3.40.50.300">
    <property type="entry name" value="P-loop containing nucleotide triphosphate hydrolases"/>
    <property type="match status" value="2"/>
</dbReference>
<evidence type="ECO:0000259" key="2">
    <source>
        <dbReference type="PROSITE" id="PS51192"/>
    </source>
</evidence>
<feature type="region of interest" description="Disordered" evidence="1">
    <location>
        <begin position="914"/>
        <end position="950"/>
    </location>
</feature>
<protein>
    <recommendedName>
        <fullName evidence="2">Helicase ATP-binding domain-containing protein</fullName>
    </recommendedName>
</protein>
<dbReference type="InterPro" id="IPR027417">
    <property type="entry name" value="P-loop_NTPase"/>
</dbReference>
<dbReference type="GO" id="GO:0005524">
    <property type="term" value="F:ATP binding"/>
    <property type="evidence" value="ECO:0007669"/>
    <property type="project" value="InterPro"/>
</dbReference>
<dbReference type="SUPFAM" id="SSF52540">
    <property type="entry name" value="P-loop containing nucleoside triphosphate hydrolases"/>
    <property type="match status" value="2"/>
</dbReference>
<dbReference type="SMART" id="SM00973">
    <property type="entry name" value="Sec63"/>
    <property type="match status" value="1"/>
</dbReference>
<evidence type="ECO:0000256" key="1">
    <source>
        <dbReference type="SAM" id="MobiDB-lite"/>
    </source>
</evidence>
<evidence type="ECO:0000313" key="4">
    <source>
        <dbReference type="Proteomes" id="UP000626092"/>
    </source>
</evidence>
<sequence length="1092" mass="123434">MDPYGLKSVSDLPAPFRSFFSFRYFNSLQSECFSSCFLSDVNMVISAPTGSGKTVLFELCILRVLSRFFSAEGNFHHAKGTLKTIYIAPSKALVQEKLRDWNQKLGSWGINCLELTGDNESYNIRNIQEADIIVTTPEKFDAVTRYRVKDGGLSFFSDIALLLIDEVHLLNDPRGAALEAIVSRIKMLARNPEMKSTTLACVRFLAVSATIPNICDLAEWLTVPIHGIKRFGEEMRPVKLTTRVFGYTPAKNDFLFEKRLQNYLFDLLMQYSRGKSALIFCSTRKGAQEAAQRLSQAAMTFGHSNPFIKDREQQERLREASLSCSDKQMQSYILYGIGFHNGGLCLKDRNLIEGLFLKGDLQMSGRAGRPPFDDTGMNPENYAIKKGIPGDRIEKHVQEICVQKVNELSRNQMIWTDEDGFLLKPLEPGRLMTKYYLRFNTMKNIMQAHADCSMEDALHIVCRAEEVSWIQLRRNEKKLLSDTNTDKDGKLRFHILGEKGKKKKRIQTGEEKIFVLANDCLTGDPSLHDLSMNQDMNSICSNGCRIAKCMKEYFICRKNYKGALNSALLAKSLHQKLWDDSPYLLKQLPGIGMVTAKVPFTSFNELFDNICCLFADYTNSKFSFTNTISACCTQALHSMGVKSFATLREADPRKIEIVTGRKYPFGNHIKEALLSLPPQIEMKLEETQCQRQGNSMVVVTLTRLSESAQSTKRHYADMVVALEEDNLILFHEKISPYSATILVSNPQQEKLTAKADLIFEDFIGIDLHENYTLKKVIDSNVIPKYGKKHLSRFPQPKNVCVIEDDNDYTSCAPTEQLHNSKKSSRECDLMPNFNLLGEEDLEEGRPSFETEESECRIITPRTVFDHIREKAKSFPSLATSSNAFSPSSEALLRIRKQTREKQLEYSNGIEVMGETDGNKVKHSSGLITSSDQREERRSDIGKASPSNPSKSFETIYALNCRGEVPPVSEQNSSKTSTEEKIFDHIQKKAKNFPLVNKLESVESEAFTIAKELFWKNHFESRNAAFNLLEPKVSNQTSCIGFSSEILGSSTESTGKQPYSPSISRRQCCSEATERETGEVDSFLGFKSVFSFL</sequence>
<dbReference type="FunFam" id="1.10.3380.10:FF:000008">
    <property type="entry name" value="DExH-box ATP-dependent RNA helicase DExH17"/>
    <property type="match status" value="1"/>
</dbReference>
<proteinExistence type="predicted"/>
<dbReference type="EMBL" id="WJXA01000008">
    <property type="protein sequence ID" value="KAF7134624.1"/>
    <property type="molecule type" value="Genomic_DNA"/>
</dbReference>
<dbReference type="AlphaFoldDB" id="A0A834GKL7"/>
<evidence type="ECO:0000313" key="3">
    <source>
        <dbReference type="EMBL" id="KAF7134624.1"/>
    </source>
</evidence>
<dbReference type="GO" id="GO:0003676">
    <property type="term" value="F:nucleic acid binding"/>
    <property type="evidence" value="ECO:0007669"/>
    <property type="project" value="InterPro"/>
</dbReference>
<dbReference type="PROSITE" id="PS51192">
    <property type="entry name" value="HELICASE_ATP_BIND_1"/>
    <property type="match status" value="1"/>
</dbReference>
<dbReference type="GO" id="GO:0051321">
    <property type="term" value="P:meiotic cell cycle"/>
    <property type="evidence" value="ECO:0007669"/>
    <property type="project" value="UniProtKB-KW"/>
</dbReference>
<dbReference type="OrthoDB" id="5575at2759"/>
<name>A0A834GKL7_RHOSS</name>
<reference evidence="3" key="1">
    <citation type="submission" date="2019-11" db="EMBL/GenBank/DDBJ databases">
        <authorList>
            <person name="Liu Y."/>
            <person name="Hou J."/>
            <person name="Li T.-Q."/>
            <person name="Guan C.-H."/>
            <person name="Wu X."/>
            <person name="Wu H.-Z."/>
            <person name="Ling F."/>
            <person name="Zhang R."/>
            <person name="Shi X.-G."/>
            <person name="Ren J.-P."/>
            <person name="Chen E.-F."/>
            <person name="Sun J.-M."/>
        </authorList>
    </citation>
    <scope>NUCLEOTIDE SEQUENCE</scope>
    <source>
        <strain evidence="3">Adult_tree_wgs_1</strain>
        <tissue evidence="3">Leaves</tissue>
    </source>
</reference>
<dbReference type="InterPro" id="IPR004179">
    <property type="entry name" value="Sec63-dom"/>
</dbReference>
<dbReference type="GO" id="GO:0016787">
    <property type="term" value="F:hydrolase activity"/>
    <property type="evidence" value="ECO:0007669"/>
    <property type="project" value="UniProtKB-KW"/>
</dbReference>
<dbReference type="InterPro" id="IPR014001">
    <property type="entry name" value="Helicase_ATP-bd"/>
</dbReference>
<dbReference type="Gene3D" id="1.10.3380.10">
    <property type="entry name" value="Sec63 N-terminal domain-like domain"/>
    <property type="match status" value="1"/>
</dbReference>
<gene>
    <name evidence="3" type="ORF">RHSIM_Rhsim08G0052100</name>
</gene>
<dbReference type="PANTHER" id="PTHR47835">
    <property type="entry name" value="HFM1, ATP DEPENDENT DNA HELICASE HOMOLOG"/>
    <property type="match status" value="1"/>
</dbReference>
<dbReference type="SMART" id="SM00487">
    <property type="entry name" value="DEXDc"/>
    <property type="match status" value="1"/>
</dbReference>
<feature type="domain" description="Helicase ATP-binding" evidence="2">
    <location>
        <begin position="34"/>
        <end position="229"/>
    </location>
</feature>
<comment type="caution">
    <text evidence="3">The sequence shown here is derived from an EMBL/GenBank/DDBJ whole genome shotgun (WGS) entry which is preliminary data.</text>
</comment>
<accession>A0A834GKL7</accession>
<dbReference type="InterPro" id="IPR052247">
    <property type="entry name" value="Meiotic_Crossover_Helicase"/>
</dbReference>
<feature type="compositionally biased region" description="Basic and acidic residues" evidence="1">
    <location>
        <begin position="931"/>
        <end position="940"/>
    </location>
</feature>